<proteinExistence type="predicted"/>
<accession>A0A0F9TK30</accession>
<name>A0A0F9TK30_9ZZZZ</name>
<reference evidence="1" key="1">
    <citation type="journal article" date="2015" name="Nature">
        <title>Complex archaea that bridge the gap between prokaryotes and eukaryotes.</title>
        <authorList>
            <person name="Spang A."/>
            <person name="Saw J.H."/>
            <person name="Jorgensen S.L."/>
            <person name="Zaremba-Niedzwiedzka K."/>
            <person name="Martijn J."/>
            <person name="Lind A.E."/>
            <person name="van Eijk R."/>
            <person name="Schleper C."/>
            <person name="Guy L."/>
            <person name="Ettema T.J."/>
        </authorList>
    </citation>
    <scope>NUCLEOTIDE SEQUENCE</scope>
</reference>
<evidence type="ECO:0000313" key="1">
    <source>
        <dbReference type="EMBL" id="KKN81590.1"/>
    </source>
</evidence>
<sequence length="81" mass="9524">MNRKIASTMMDFHEIESKLMYEERYPFTITNMNIVCSVCWTTFSDGPYCRLDCPSCMAVEERGVGSMIQNYLARNSYEKER</sequence>
<protein>
    <submittedName>
        <fullName evidence="1">Uncharacterized protein</fullName>
    </submittedName>
</protein>
<comment type="caution">
    <text evidence="1">The sequence shown here is derived from an EMBL/GenBank/DDBJ whole genome shotgun (WGS) entry which is preliminary data.</text>
</comment>
<dbReference type="AlphaFoldDB" id="A0A0F9TK30"/>
<gene>
    <name evidence="1" type="ORF">LCGC14_0318580</name>
</gene>
<organism evidence="1">
    <name type="scientific">marine sediment metagenome</name>
    <dbReference type="NCBI Taxonomy" id="412755"/>
    <lineage>
        <taxon>unclassified sequences</taxon>
        <taxon>metagenomes</taxon>
        <taxon>ecological metagenomes</taxon>
    </lineage>
</organism>
<dbReference type="EMBL" id="LAZR01000213">
    <property type="protein sequence ID" value="KKN81590.1"/>
    <property type="molecule type" value="Genomic_DNA"/>
</dbReference>